<feature type="binding site" evidence="4">
    <location>
        <position position="169"/>
    </location>
    <ligand>
        <name>AMP</name>
        <dbReference type="ChEBI" id="CHEBI:456215"/>
    </ligand>
</feature>
<dbReference type="GO" id="GO:0007165">
    <property type="term" value="P:signal transduction"/>
    <property type="evidence" value="ECO:0007669"/>
    <property type="project" value="InterPro"/>
</dbReference>
<dbReference type="InterPro" id="IPR036971">
    <property type="entry name" value="PDEase_catalytic_dom_sf"/>
</dbReference>
<feature type="binding site" evidence="5">
    <location>
        <position position="135"/>
    </location>
    <ligand>
        <name>Zn(2+)</name>
        <dbReference type="ChEBI" id="CHEBI:29105"/>
        <label>1</label>
    </ligand>
</feature>
<dbReference type="PROSITE" id="PS00126">
    <property type="entry name" value="PDEASE_I_1"/>
    <property type="match status" value="1"/>
</dbReference>
<feature type="binding site" evidence="5">
    <location>
        <position position="169"/>
    </location>
    <ligand>
        <name>Zn(2+)</name>
        <dbReference type="ChEBI" id="CHEBI:29105"/>
        <label>1</label>
    </ligand>
</feature>
<evidence type="ECO:0000256" key="5">
    <source>
        <dbReference type="PIRSR" id="PIRSR623088-3"/>
    </source>
</evidence>
<dbReference type="EMBL" id="CAJPIZ010006225">
    <property type="protein sequence ID" value="CAG2109342.1"/>
    <property type="molecule type" value="Genomic_DNA"/>
</dbReference>
<feature type="binding site" evidence="5">
    <location>
        <position position="258"/>
    </location>
    <ligand>
        <name>Zn(2+)</name>
        <dbReference type="ChEBI" id="CHEBI:29105"/>
        <label>1</label>
    </ligand>
</feature>
<dbReference type="CDD" id="cd00077">
    <property type="entry name" value="HDc"/>
    <property type="match status" value="1"/>
</dbReference>
<dbReference type="SUPFAM" id="SSF109604">
    <property type="entry name" value="HD-domain/PDEase-like"/>
    <property type="match status" value="1"/>
</dbReference>
<keyword evidence="1 5" id="KW-0479">Metal-binding</keyword>
<dbReference type="SUPFAM" id="SSF55781">
    <property type="entry name" value="GAF domain-like"/>
    <property type="match status" value="1"/>
</dbReference>
<keyword evidence="8" id="KW-1185">Reference proteome</keyword>
<dbReference type="InterPro" id="IPR002073">
    <property type="entry name" value="PDEase_catalytic_dom"/>
</dbReference>
<dbReference type="SMART" id="SM00471">
    <property type="entry name" value="HDc"/>
    <property type="match status" value="1"/>
</dbReference>
<dbReference type="GO" id="GO:0046872">
    <property type="term" value="F:metal ion binding"/>
    <property type="evidence" value="ECO:0007669"/>
    <property type="project" value="UniProtKB-KW"/>
</dbReference>
<dbReference type="PANTHER" id="PTHR11347">
    <property type="entry name" value="CYCLIC NUCLEOTIDE PHOSPHODIESTERASE"/>
    <property type="match status" value="1"/>
</dbReference>
<dbReference type="InterPro" id="IPR023174">
    <property type="entry name" value="PDEase_CS"/>
</dbReference>
<gene>
    <name evidence="7" type="ORF">OSB1V03_LOCUS9330</name>
</gene>
<dbReference type="OrthoDB" id="295473at2759"/>
<feature type="domain" description="PDEase" evidence="6">
    <location>
        <begin position="57"/>
        <end position="357"/>
    </location>
</feature>
<dbReference type="Gene3D" id="1.10.1300.10">
    <property type="entry name" value="3'5'-cyclic nucleotide phosphodiesterase, catalytic domain"/>
    <property type="match status" value="2"/>
</dbReference>
<dbReference type="PROSITE" id="PS51845">
    <property type="entry name" value="PDEASE_I_2"/>
    <property type="match status" value="1"/>
</dbReference>
<proteinExistence type="predicted"/>
<evidence type="ECO:0000259" key="6">
    <source>
        <dbReference type="PROSITE" id="PS51845"/>
    </source>
</evidence>
<evidence type="ECO:0000256" key="4">
    <source>
        <dbReference type="PIRSR" id="PIRSR623088-2"/>
    </source>
</evidence>
<dbReference type="InterPro" id="IPR029016">
    <property type="entry name" value="GAF-like_dom_sf"/>
</dbReference>
<feature type="binding site" evidence="4">
    <location>
        <begin position="131"/>
        <end position="135"/>
    </location>
    <ligand>
        <name>AMP</name>
        <dbReference type="ChEBI" id="CHEBI:456215"/>
    </ligand>
</feature>
<evidence type="ECO:0000313" key="7">
    <source>
        <dbReference type="EMBL" id="CAD7628912.1"/>
    </source>
</evidence>
<evidence type="ECO:0000256" key="2">
    <source>
        <dbReference type="ARBA" id="ARBA00022801"/>
    </source>
</evidence>
<evidence type="ECO:0000256" key="1">
    <source>
        <dbReference type="ARBA" id="ARBA00022723"/>
    </source>
</evidence>
<feature type="binding site" evidence="5">
    <location>
        <position position="168"/>
    </location>
    <ligand>
        <name>Zn(2+)</name>
        <dbReference type="ChEBI" id="CHEBI:29105"/>
        <label>1</label>
    </ligand>
</feature>
<dbReference type="PRINTS" id="PR00387">
    <property type="entry name" value="PDIESTERASE1"/>
</dbReference>
<evidence type="ECO:0000313" key="8">
    <source>
        <dbReference type="Proteomes" id="UP000759131"/>
    </source>
</evidence>
<name>A0A7R9KV81_9ACAR</name>
<dbReference type="GO" id="GO:0004114">
    <property type="term" value="F:3',5'-cyclic-nucleotide phosphodiesterase activity"/>
    <property type="evidence" value="ECO:0007669"/>
    <property type="project" value="InterPro"/>
</dbReference>
<protein>
    <recommendedName>
        <fullName evidence="6">PDEase domain-containing protein</fullName>
    </recommendedName>
</protein>
<reference evidence="7" key="1">
    <citation type="submission" date="2020-11" db="EMBL/GenBank/DDBJ databases">
        <authorList>
            <person name="Tran Van P."/>
        </authorList>
    </citation>
    <scope>NUCLEOTIDE SEQUENCE</scope>
</reference>
<dbReference type="EMBL" id="OC860800">
    <property type="protein sequence ID" value="CAD7628912.1"/>
    <property type="molecule type" value="Genomic_DNA"/>
</dbReference>
<keyword evidence="2" id="KW-0378">Hydrolase</keyword>
<dbReference type="InterPro" id="IPR003607">
    <property type="entry name" value="HD/PDEase_dom"/>
</dbReference>
<dbReference type="Gene3D" id="3.30.450.40">
    <property type="match status" value="1"/>
</dbReference>
<evidence type="ECO:0000256" key="3">
    <source>
        <dbReference type="PIRSR" id="PIRSR623088-1"/>
    </source>
</evidence>
<dbReference type="InterPro" id="IPR023088">
    <property type="entry name" value="PDEase"/>
</dbReference>
<feature type="binding site" evidence="4">
    <location>
        <position position="258"/>
    </location>
    <ligand>
        <name>AMP</name>
        <dbReference type="ChEBI" id="CHEBI:456215"/>
    </ligand>
</feature>
<accession>A0A7R9KV81</accession>
<sequence>MVNKLKGNFNKMDEENFSTFATYCGLALDHARLYEKIRKSEQKNKVALEILSYHNTSNNEELERTREDIGKFKAPDVLEQSFSPYYLSDDHKLLTTIKVFEQISGIPNLDNDDLYRFTLSVRKNYRRVPYHNWTHGFSVAHSLYVFIHDCDRFTKLEKLAFFVSGLCHDLDHRGTTNQFLIHSSAPLAAIYTTSPLEHHHYNQTVHILQVSYFLLNKNLALFFPNKAKLENLLTSATFDWNNSEHKLLLEAISMTAADLNSTARPWMEAREQVKELFEEFYAQGDIEKELGRKPIPLMDREKVHEQPASQVDFLTNISIPTNLKLWTDKVEKEKKLREKLDLMATLKEESGGHITFRNHAKPVTRGRIERTRSLLH</sequence>
<dbReference type="Proteomes" id="UP000759131">
    <property type="component" value="Unassembled WGS sequence"/>
</dbReference>
<feature type="binding site" evidence="4">
    <location>
        <position position="310"/>
    </location>
    <ligand>
        <name>AMP</name>
        <dbReference type="ChEBI" id="CHEBI:456215"/>
    </ligand>
</feature>
<dbReference type="Pfam" id="PF00233">
    <property type="entry name" value="PDEase_I"/>
    <property type="match status" value="2"/>
</dbReference>
<organism evidence="7">
    <name type="scientific">Medioppia subpectinata</name>
    <dbReference type="NCBI Taxonomy" id="1979941"/>
    <lineage>
        <taxon>Eukaryota</taxon>
        <taxon>Metazoa</taxon>
        <taxon>Ecdysozoa</taxon>
        <taxon>Arthropoda</taxon>
        <taxon>Chelicerata</taxon>
        <taxon>Arachnida</taxon>
        <taxon>Acari</taxon>
        <taxon>Acariformes</taxon>
        <taxon>Sarcoptiformes</taxon>
        <taxon>Oribatida</taxon>
        <taxon>Brachypylina</taxon>
        <taxon>Oppioidea</taxon>
        <taxon>Oppiidae</taxon>
        <taxon>Medioppia</taxon>
    </lineage>
</organism>
<feature type="binding site" evidence="5">
    <location>
        <position position="169"/>
    </location>
    <ligand>
        <name>Zn(2+)</name>
        <dbReference type="ChEBI" id="CHEBI:29105"/>
        <label>2</label>
    </ligand>
</feature>
<feature type="active site" description="Proton donor" evidence="3">
    <location>
        <position position="131"/>
    </location>
</feature>
<dbReference type="AlphaFoldDB" id="A0A7R9KV81"/>